<protein>
    <recommendedName>
        <fullName evidence="5">Copper transporter</fullName>
    </recommendedName>
</protein>
<keyword evidence="2" id="KW-1133">Transmembrane helix</keyword>
<proteinExistence type="predicted"/>
<keyword evidence="2" id="KW-0812">Transmembrane</keyword>
<dbReference type="AlphaFoldDB" id="A0ABD2JKK4"/>
<dbReference type="Proteomes" id="UP001620645">
    <property type="component" value="Unassembled WGS sequence"/>
</dbReference>
<evidence type="ECO:0000313" key="4">
    <source>
        <dbReference type="Proteomes" id="UP001620645"/>
    </source>
</evidence>
<comment type="caution">
    <text evidence="3">The sequence shown here is derived from an EMBL/GenBank/DDBJ whole genome shotgun (WGS) entry which is preliminary data.</text>
</comment>
<feature type="transmembrane region" description="Helical" evidence="2">
    <location>
        <begin position="142"/>
        <end position="161"/>
    </location>
</feature>
<sequence>MLASSLFITSNNSNKDGSSAADAESSPHSLLSALFGWWPDDFVHRLVQMSAGGPAAADGGYAGPTLHFGEREYVVREQLLLLATADDRQNTSAYEVQRRRRHSYVNSSVTGDGEQQPKKSKRQIVREEVRDIFRRIFTRARMLQALLYLIQWSLFIFAFVLVPCSTFNFSLIVAALIGKTAGYLLFIHSPAMQSVERIAAPTPSSSAGAIQMVATSKMLGSF</sequence>
<feature type="transmembrane region" description="Helical" evidence="2">
    <location>
        <begin position="167"/>
        <end position="187"/>
    </location>
</feature>
<accession>A0ABD2JKK4</accession>
<evidence type="ECO:0000313" key="3">
    <source>
        <dbReference type="EMBL" id="KAL3091141.1"/>
    </source>
</evidence>
<name>A0ABD2JKK4_HETSC</name>
<reference evidence="3 4" key="1">
    <citation type="submission" date="2024-10" db="EMBL/GenBank/DDBJ databases">
        <authorList>
            <person name="Kim D."/>
        </authorList>
    </citation>
    <scope>NUCLEOTIDE SEQUENCE [LARGE SCALE GENOMIC DNA]</scope>
    <source>
        <strain evidence="3">Taebaek</strain>
    </source>
</reference>
<gene>
    <name evidence="3" type="ORF">niasHS_004260</name>
</gene>
<keyword evidence="2" id="KW-0472">Membrane</keyword>
<organism evidence="3 4">
    <name type="scientific">Heterodera schachtii</name>
    <name type="common">Sugarbeet cyst nematode worm</name>
    <name type="synonym">Tylenchus schachtii</name>
    <dbReference type="NCBI Taxonomy" id="97005"/>
    <lineage>
        <taxon>Eukaryota</taxon>
        <taxon>Metazoa</taxon>
        <taxon>Ecdysozoa</taxon>
        <taxon>Nematoda</taxon>
        <taxon>Chromadorea</taxon>
        <taxon>Rhabditida</taxon>
        <taxon>Tylenchina</taxon>
        <taxon>Tylenchomorpha</taxon>
        <taxon>Tylenchoidea</taxon>
        <taxon>Heteroderidae</taxon>
        <taxon>Heteroderinae</taxon>
        <taxon>Heterodera</taxon>
    </lineage>
</organism>
<evidence type="ECO:0008006" key="5">
    <source>
        <dbReference type="Google" id="ProtNLM"/>
    </source>
</evidence>
<evidence type="ECO:0000256" key="2">
    <source>
        <dbReference type="SAM" id="Phobius"/>
    </source>
</evidence>
<keyword evidence="4" id="KW-1185">Reference proteome</keyword>
<feature type="region of interest" description="Disordered" evidence="1">
    <location>
        <begin position="101"/>
        <end position="122"/>
    </location>
</feature>
<evidence type="ECO:0000256" key="1">
    <source>
        <dbReference type="SAM" id="MobiDB-lite"/>
    </source>
</evidence>
<dbReference type="EMBL" id="JBICCN010000135">
    <property type="protein sequence ID" value="KAL3091141.1"/>
    <property type="molecule type" value="Genomic_DNA"/>
</dbReference>